<dbReference type="EMBL" id="VSSQ01107206">
    <property type="protein sequence ID" value="MPN46491.1"/>
    <property type="molecule type" value="Genomic_DNA"/>
</dbReference>
<gene>
    <name evidence="1" type="ORF">SDC9_194077</name>
</gene>
<dbReference type="AlphaFoldDB" id="A0A645I5B7"/>
<protein>
    <submittedName>
        <fullName evidence="1">Uncharacterized protein</fullName>
    </submittedName>
</protein>
<comment type="caution">
    <text evidence="1">The sequence shown here is derived from an EMBL/GenBank/DDBJ whole genome shotgun (WGS) entry which is preliminary data.</text>
</comment>
<accession>A0A645I5B7</accession>
<reference evidence="1" key="1">
    <citation type="submission" date="2019-08" db="EMBL/GenBank/DDBJ databases">
        <authorList>
            <person name="Kucharzyk K."/>
            <person name="Murdoch R.W."/>
            <person name="Higgins S."/>
            <person name="Loffler F."/>
        </authorList>
    </citation>
    <scope>NUCLEOTIDE SEQUENCE</scope>
</reference>
<proteinExistence type="predicted"/>
<evidence type="ECO:0000313" key="1">
    <source>
        <dbReference type="EMBL" id="MPN46491.1"/>
    </source>
</evidence>
<name>A0A645I5B7_9ZZZZ</name>
<sequence length="191" mass="21990">MPSVDMTFRIHTPVVVGNRFHRDSEHTADFLVTLALSYQVQYFQFSTGECMSSCKSINGNVLRVHLRMFHLLKQLGKSYPELLDTRPDQLLVMLENCIDNRKQHLRAERFGDVSDGTLLKGVNFLLNRVTGCEKNQGNGFLTQQGLHLFEEGMSIHVRHHDIADDQIKSLTFKELEAFQRCRSTDHLVCRL</sequence>
<organism evidence="1">
    <name type="scientific">bioreactor metagenome</name>
    <dbReference type="NCBI Taxonomy" id="1076179"/>
    <lineage>
        <taxon>unclassified sequences</taxon>
        <taxon>metagenomes</taxon>
        <taxon>ecological metagenomes</taxon>
    </lineage>
</organism>